<proteinExistence type="predicted"/>
<dbReference type="AlphaFoldDB" id="A0A2G6KI61"/>
<accession>A0A2G6KI61</accession>
<dbReference type="SUPFAM" id="SSF48452">
    <property type="entry name" value="TPR-like"/>
    <property type="match status" value="1"/>
</dbReference>
<evidence type="ECO:0000313" key="3">
    <source>
        <dbReference type="Proteomes" id="UP000230821"/>
    </source>
</evidence>
<feature type="signal peptide" evidence="1">
    <location>
        <begin position="1"/>
        <end position="23"/>
    </location>
</feature>
<organism evidence="2 3">
    <name type="scientific">candidate division KSB3 bacterium</name>
    <dbReference type="NCBI Taxonomy" id="2044937"/>
    <lineage>
        <taxon>Bacteria</taxon>
        <taxon>candidate division KSB3</taxon>
    </lineage>
</organism>
<dbReference type="InterPro" id="IPR011990">
    <property type="entry name" value="TPR-like_helical_dom_sf"/>
</dbReference>
<dbReference type="Gene3D" id="1.25.40.10">
    <property type="entry name" value="Tetratricopeptide repeat domain"/>
    <property type="match status" value="1"/>
</dbReference>
<keyword evidence="1" id="KW-0732">Signal</keyword>
<reference evidence="2 3" key="1">
    <citation type="submission" date="2017-10" db="EMBL/GenBank/DDBJ databases">
        <title>Novel microbial diversity and functional potential in the marine mammal oral microbiome.</title>
        <authorList>
            <person name="Dudek N.K."/>
            <person name="Sun C.L."/>
            <person name="Burstein D."/>
            <person name="Kantor R.S."/>
            <person name="Aliaga Goltsman D.S."/>
            <person name="Bik E.M."/>
            <person name="Thomas B.C."/>
            <person name="Banfield J.F."/>
            <person name="Relman D.A."/>
        </authorList>
    </citation>
    <scope>NUCLEOTIDE SEQUENCE [LARGE SCALE GENOMIC DNA]</scope>
    <source>
        <strain evidence="2">DOLJORAL78_47_16</strain>
    </source>
</reference>
<evidence type="ECO:0000256" key="1">
    <source>
        <dbReference type="SAM" id="SignalP"/>
    </source>
</evidence>
<dbReference type="PROSITE" id="PS51257">
    <property type="entry name" value="PROKAR_LIPOPROTEIN"/>
    <property type="match status" value="1"/>
</dbReference>
<protein>
    <recommendedName>
        <fullName evidence="4">Tetratricopeptide repeat protein</fullName>
    </recommendedName>
</protein>
<sequence>MMRQRMRMLIVLLLLTFLTSCVASDLNEAKQQYEMALQAEYPLPHYKAALEELDTALNRDATNAQAYAIKGLIYRNLEDYEQATKNLEIAKQGSYGTQQQWVPLLVNLTYGDIFHAQASNAIRSGDWERAKSYQETSLEFFSNVINSASGNLGLITDGDALGVTMQDMYVSAQGRWAAAKYQMAAIAGRTESKERQSELLRESTTRLNGVVEAYPDVAVLRYYLAEGYRKQALTLRRTDPEESGRLQALAVSQLRACAELGLPRDLRNPAAQLFNVLSKGGESDTEQKILGMPASQ</sequence>
<evidence type="ECO:0008006" key="4">
    <source>
        <dbReference type="Google" id="ProtNLM"/>
    </source>
</evidence>
<evidence type="ECO:0000313" key="2">
    <source>
        <dbReference type="EMBL" id="PIE34499.1"/>
    </source>
</evidence>
<feature type="chain" id="PRO_5013896034" description="Tetratricopeptide repeat protein" evidence="1">
    <location>
        <begin position="24"/>
        <end position="296"/>
    </location>
</feature>
<dbReference type="Proteomes" id="UP000230821">
    <property type="component" value="Unassembled WGS sequence"/>
</dbReference>
<gene>
    <name evidence="2" type="ORF">CSA56_07580</name>
</gene>
<name>A0A2G6KI61_9BACT</name>
<dbReference type="EMBL" id="PDSK01000087">
    <property type="protein sequence ID" value="PIE34499.1"/>
    <property type="molecule type" value="Genomic_DNA"/>
</dbReference>
<comment type="caution">
    <text evidence="2">The sequence shown here is derived from an EMBL/GenBank/DDBJ whole genome shotgun (WGS) entry which is preliminary data.</text>
</comment>